<evidence type="ECO:0000256" key="1">
    <source>
        <dbReference type="SAM" id="Phobius"/>
    </source>
</evidence>
<organism evidence="2 3">
    <name type="scientific">Rhamnella rubrinervis</name>
    <dbReference type="NCBI Taxonomy" id="2594499"/>
    <lineage>
        <taxon>Eukaryota</taxon>
        <taxon>Viridiplantae</taxon>
        <taxon>Streptophyta</taxon>
        <taxon>Embryophyta</taxon>
        <taxon>Tracheophyta</taxon>
        <taxon>Spermatophyta</taxon>
        <taxon>Magnoliopsida</taxon>
        <taxon>eudicotyledons</taxon>
        <taxon>Gunneridae</taxon>
        <taxon>Pentapetalae</taxon>
        <taxon>rosids</taxon>
        <taxon>fabids</taxon>
        <taxon>Rosales</taxon>
        <taxon>Rhamnaceae</taxon>
        <taxon>rhamnoid group</taxon>
        <taxon>Rhamneae</taxon>
        <taxon>Rhamnella</taxon>
    </lineage>
</organism>
<sequence length="81" mass="8244">MGFKVNVRTAKQEMIAIKFDGNMKSIDAFELSVSGNGVVGVSPGVNPPAPPFPLNGVVVVGIGVLGLFIDVVVGVVPPAVL</sequence>
<keyword evidence="1" id="KW-0812">Transmembrane</keyword>
<dbReference type="Proteomes" id="UP000796880">
    <property type="component" value="Unassembled WGS sequence"/>
</dbReference>
<evidence type="ECO:0000313" key="3">
    <source>
        <dbReference type="Proteomes" id="UP000796880"/>
    </source>
</evidence>
<keyword evidence="1" id="KW-1133">Transmembrane helix</keyword>
<comment type="caution">
    <text evidence="2">The sequence shown here is derived from an EMBL/GenBank/DDBJ whole genome shotgun (WGS) entry which is preliminary data.</text>
</comment>
<keyword evidence="3" id="KW-1185">Reference proteome</keyword>
<dbReference type="EMBL" id="VOIH02000001">
    <property type="protein sequence ID" value="KAF3457697.1"/>
    <property type="molecule type" value="Genomic_DNA"/>
</dbReference>
<feature type="transmembrane region" description="Helical" evidence="1">
    <location>
        <begin position="52"/>
        <end position="76"/>
    </location>
</feature>
<keyword evidence="1" id="KW-0472">Membrane</keyword>
<gene>
    <name evidence="2" type="ORF">FNV43_RR02355</name>
</gene>
<name>A0A8K0HRB4_9ROSA</name>
<protein>
    <submittedName>
        <fullName evidence="2">Uncharacterized protein</fullName>
    </submittedName>
</protein>
<evidence type="ECO:0000313" key="2">
    <source>
        <dbReference type="EMBL" id="KAF3457697.1"/>
    </source>
</evidence>
<reference evidence="2" key="1">
    <citation type="submission" date="2020-03" db="EMBL/GenBank/DDBJ databases">
        <title>A high-quality chromosome-level genome assembly of a woody plant with both climbing and erect habits, Rhamnella rubrinervis.</title>
        <authorList>
            <person name="Lu Z."/>
            <person name="Yang Y."/>
            <person name="Zhu X."/>
            <person name="Sun Y."/>
        </authorList>
    </citation>
    <scope>NUCLEOTIDE SEQUENCE</scope>
    <source>
        <strain evidence="2">BYM</strain>
        <tissue evidence="2">Leaf</tissue>
    </source>
</reference>
<proteinExistence type="predicted"/>
<dbReference type="AlphaFoldDB" id="A0A8K0HRB4"/>
<accession>A0A8K0HRB4</accession>